<dbReference type="SUPFAM" id="SSF47060">
    <property type="entry name" value="S15/NS1 RNA-binding domain"/>
    <property type="match status" value="1"/>
</dbReference>
<comment type="caution">
    <text evidence="5">The sequence shown here is derived from an EMBL/GenBank/DDBJ whole genome shotgun (WGS) entry which is preliminary data.</text>
</comment>
<dbReference type="AlphaFoldDB" id="A0A504YYJ1"/>
<keyword evidence="3 4" id="KW-0687">Ribonucleoprotein</keyword>
<sequence length="226" mass="26994">MNEKLRELGYHPTDTSTGAEVVRMTVRIRQKKWMLQKHPRNLIMFRATRALVHARWRTLRLLRATNMPEFLRLCEALNITAYRHIDPFEYPTTDPVVERKKTVREECRRVRLLKLANCKLNIATAEQNFYKRKQDQLNQLLDQLATLELFSEHPSGNQSDDPAVRRERAKILLEQLFDETVEARQNEVLRGVQEDQLSWYRKEQEIREKYLAQQAEKAARVLRKKR</sequence>
<gene>
    <name evidence="5" type="ORF">FGIG_07594</name>
</gene>
<dbReference type="Pfam" id="PF00312">
    <property type="entry name" value="Ribosomal_S15"/>
    <property type="match status" value="1"/>
</dbReference>
<dbReference type="GO" id="GO:1990904">
    <property type="term" value="C:ribonucleoprotein complex"/>
    <property type="evidence" value="ECO:0007669"/>
    <property type="project" value="UniProtKB-KW"/>
</dbReference>
<dbReference type="GO" id="GO:0006412">
    <property type="term" value="P:translation"/>
    <property type="evidence" value="ECO:0007669"/>
    <property type="project" value="InterPro"/>
</dbReference>
<protein>
    <submittedName>
        <fullName evidence="5">Uncharacterized protein</fullName>
    </submittedName>
</protein>
<name>A0A504YYJ1_FASGI</name>
<dbReference type="GO" id="GO:0005840">
    <property type="term" value="C:ribosome"/>
    <property type="evidence" value="ECO:0007669"/>
    <property type="project" value="UniProtKB-KW"/>
</dbReference>
<evidence type="ECO:0000256" key="4">
    <source>
        <dbReference type="RuleBase" id="RU003919"/>
    </source>
</evidence>
<dbReference type="Gene3D" id="1.10.287.10">
    <property type="entry name" value="S15/NS1, RNA-binding"/>
    <property type="match status" value="1"/>
</dbReference>
<keyword evidence="6" id="KW-1185">Reference proteome</keyword>
<dbReference type="GO" id="GO:0003735">
    <property type="term" value="F:structural constituent of ribosome"/>
    <property type="evidence" value="ECO:0007669"/>
    <property type="project" value="InterPro"/>
</dbReference>
<dbReference type="SMART" id="SM01387">
    <property type="entry name" value="Ribosomal_S15"/>
    <property type="match status" value="1"/>
</dbReference>
<dbReference type="InterPro" id="IPR009068">
    <property type="entry name" value="uS15_NS1_RNA-bd_sf"/>
</dbReference>
<dbReference type="OrthoDB" id="441444at2759"/>
<proteinExistence type="inferred from homology"/>
<reference evidence="5 6" key="1">
    <citation type="submission" date="2019-04" db="EMBL/GenBank/DDBJ databases">
        <title>Annotation for the trematode Fasciola gigantica.</title>
        <authorList>
            <person name="Choi Y.-J."/>
        </authorList>
    </citation>
    <scope>NUCLEOTIDE SEQUENCE [LARGE SCALE GENOMIC DNA]</scope>
    <source>
        <strain evidence="5">Uganda_cow_1</strain>
    </source>
</reference>
<organism evidence="5 6">
    <name type="scientific">Fasciola gigantica</name>
    <name type="common">Giant liver fluke</name>
    <dbReference type="NCBI Taxonomy" id="46835"/>
    <lineage>
        <taxon>Eukaryota</taxon>
        <taxon>Metazoa</taxon>
        <taxon>Spiralia</taxon>
        <taxon>Lophotrochozoa</taxon>
        <taxon>Platyhelminthes</taxon>
        <taxon>Trematoda</taxon>
        <taxon>Digenea</taxon>
        <taxon>Plagiorchiida</taxon>
        <taxon>Echinostomata</taxon>
        <taxon>Echinostomatoidea</taxon>
        <taxon>Fasciolidae</taxon>
        <taxon>Fasciola</taxon>
    </lineage>
</organism>
<dbReference type="Proteomes" id="UP000316759">
    <property type="component" value="Unassembled WGS sequence"/>
</dbReference>
<dbReference type="InterPro" id="IPR000589">
    <property type="entry name" value="Ribosomal_uS15"/>
</dbReference>
<evidence type="ECO:0000313" key="5">
    <source>
        <dbReference type="EMBL" id="TPP66493.1"/>
    </source>
</evidence>
<evidence type="ECO:0000256" key="3">
    <source>
        <dbReference type="ARBA" id="ARBA00023274"/>
    </source>
</evidence>
<keyword evidence="2 4" id="KW-0689">Ribosomal protein</keyword>
<accession>A0A504YYJ1</accession>
<evidence type="ECO:0000256" key="1">
    <source>
        <dbReference type="ARBA" id="ARBA00008434"/>
    </source>
</evidence>
<dbReference type="EMBL" id="SUNJ01001755">
    <property type="protein sequence ID" value="TPP66493.1"/>
    <property type="molecule type" value="Genomic_DNA"/>
</dbReference>
<comment type="similarity">
    <text evidence="1 4">Belongs to the universal ribosomal protein uS15 family.</text>
</comment>
<evidence type="ECO:0000256" key="2">
    <source>
        <dbReference type="ARBA" id="ARBA00022980"/>
    </source>
</evidence>
<evidence type="ECO:0000313" key="6">
    <source>
        <dbReference type="Proteomes" id="UP000316759"/>
    </source>
</evidence>